<dbReference type="PANTHER" id="PTHR24171:SF8">
    <property type="entry name" value="BRCA1-ASSOCIATED RING DOMAIN PROTEIN 1"/>
    <property type="match status" value="1"/>
</dbReference>
<keyword evidence="2 3" id="KW-0040">ANK repeat</keyword>
<reference evidence="7 8" key="1">
    <citation type="submission" date="2020-06" db="EMBL/GenBank/DDBJ databases">
        <authorList>
            <person name="Li R."/>
            <person name="Bekaert M."/>
        </authorList>
    </citation>
    <scope>NUCLEOTIDE SEQUENCE [LARGE SCALE GENOMIC DNA]</scope>
    <source>
        <strain evidence="8">wild</strain>
    </source>
</reference>
<dbReference type="PROSITE" id="PS50088">
    <property type="entry name" value="ANK_REPEAT"/>
    <property type="match status" value="6"/>
</dbReference>
<evidence type="ECO:0000256" key="4">
    <source>
        <dbReference type="SAM" id="Coils"/>
    </source>
</evidence>
<dbReference type="InterPro" id="IPR049050">
    <property type="entry name" value="nSTAND3"/>
</dbReference>
<evidence type="ECO:0000313" key="8">
    <source>
        <dbReference type="Proteomes" id="UP000507470"/>
    </source>
</evidence>
<dbReference type="InterPro" id="IPR041249">
    <property type="entry name" value="HEPN_DZIP3"/>
</dbReference>
<organism evidence="7 8">
    <name type="scientific">Mytilus coruscus</name>
    <name type="common">Sea mussel</name>
    <dbReference type="NCBI Taxonomy" id="42192"/>
    <lineage>
        <taxon>Eukaryota</taxon>
        <taxon>Metazoa</taxon>
        <taxon>Spiralia</taxon>
        <taxon>Lophotrochozoa</taxon>
        <taxon>Mollusca</taxon>
        <taxon>Bivalvia</taxon>
        <taxon>Autobranchia</taxon>
        <taxon>Pteriomorphia</taxon>
        <taxon>Mytilida</taxon>
        <taxon>Mytiloidea</taxon>
        <taxon>Mytilidae</taxon>
        <taxon>Mytilinae</taxon>
        <taxon>Mytilus</taxon>
    </lineage>
</organism>
<dbReference type="Pfam" id="PF18738">
    <property type="entry name" value="HEPN_DZIP3"/>
    <property type="match status" value="1"/>
</dbReference>
<keyword evidence="1" id="KW-0677">Repeat</keyword>
<dbReference type="SUPFAM" id="SSF48403">
    <property type="entry name" value="Ankyrin repeat"/>
    <property type="match status" value="1"/>
</dbReference>
<feature type="repeat" description="ANK" evidence="3">
    <location>
        <begin position="826"/>
        <end position="858"/>
    </location>
</feature>
<dbReference type="Pfam" id="PF13637">
    <property type="entry name" value="Ank_4"/>
    <property type="match status" value="1"/>
</dbReference>
<dbReference type="Pfam" id="PF12796">
    <property type="entry name" value="Ank_2"/>
    <property type="match status" value="1"/>
</dbReference>
<gene>
    <name evidence="7" type="ORF">MCOR_41898</name>
</gene>
<feature type="repeat" description="ANK" evidence="3">
    <location>
        <begin position="760"/>
        <end position="792"/>
    </location>
</feature>
<dbReference type="InterPro" id="IPR002110">
    <property type="entry name" value="Ankyrin_rpt"/>
</dbReference>
<sequence>MASLSQEEENYVRMSLLLTGISPRAARNFFDQEFAPVYLDSSLKKELNNLLELKKQHRINQSQWNLLFPRFPDVVASKTFDITLMIILLRNLTNMYPPRGGFDCLPFPNETTPGADLARIKYYRNYMAHLDEGKVESTEYNSAWEIISEAIGRLGGQQMKQECDQLKTKTLDQTNTEIMMEIKRSNDEIKELKESLDSLKQSHEALQDNHAEMTKEMQRLKNCQEDTVPWNVRARIKDTLKAWKDNDDKMFINTRAAQQVVTCIKENSCVLITASSGVGKTSTLRHTALKMVEEEYDVLLVTDPGDIVKFNNPNKKTLFVVDDLCGNFSVDQSDIKSWEPVMEDIIKILDKKQTKILGACRLQVYKDEKFESLLVFKTCVCNLLSEDMCLLESEKQSIAELYLKSKSTKITPYYNLYDCFPLLCKLCHDNPELNVIDFFQNPFSVHEAEIDKLLKKGHFTKYCALALCVMFNNKLKARILTDEVNGEIRTIIENTCEACKLDRGTSRLVLLDELDSLQDTFIKKEKNMYNVIHDKIFDFLAYFCGQKIINCLIKNADRGLIKERFVLEREGGMDQFIIIIPTEYHQMYIQRMIDDWSKGNVHDVFSNINMKIPRFRQNFLFYLNTLDIPFQRQLVHIVEKRKRLRHKLYEWDDDEWDEIDDDDDNVLIKCCLTGDMSLTQWCCKFVDVNKCNYYNQSPLMKACEYGQIEIAKMLLDRRVDYNKCDIWGQSPVMKACENGYTEIVKLLLDSGVDYNIRDWSHASIIWIALIHGHTEIVQLLLDKGADCNKCDKNGQSSLMIACRNGHSEIVQILLEREVDCNRCDRDGQLPLINACSHGRTEIVKMLLDKGADCNRCGEESHSPLIVACKYGRTEIVQLLLTKGQTVIDLIDSDGHLYISLVDMVIQK</sequence>
<dbReference type="PANTHER" id="PTHR24171">
    <property type="entry name" value="ANKYRIN REPEAT DOMAIN-CONTAINING PROTEIN 39-RELATED"/>
    <property type="match status" value="1"/>
</dbReference>
<keyword evidence="4" id="KW-0175">Coiled coil</keyword>
<dbReference type="Pfam" id="PF20720">
    <property type="entry name" value="nSTAND3"/>
    <property type="match status" value="1"/>
</dbReference>
<dbReference type="SMART" id="SM00248">
    <property type="entry name" value="ANK"/>
    <property type="match status" value="7"/>
</dbReference>
<dbReference type="SUPFAM" id="SSF52540">
    <property type="entry name" value="P-loop containing nucleoside triphosphate hydrolases"/>
    <property type="match status" value="1"/>
</dbReference>
<evidence type="ECO:0000259" key="5">
    <source>
        <dbReference type="Pfam" id="PF18738"/>
    </source>
</evidence>
<dbReference type="GO" id="GO:0031436">
    <property type="term" value="C:BRCA1-BARD1 complex"/>
    <property type="evidence" value="ECO:0007669"/>
    <property type="project" value="TreeGrafter"/>
</dbReference>
<feature type="coiled-coil region" evidence="4">
    <location>
        <begin position="175"/>
        <end position="223"/>
    </location>
</feature>
<evidence type="ECO:0000256" key="1">
    <source>
        <dbReference type="ARBA" id="ARBA00022737"/>
    </source>
</evidence>
<dbReference type="GO" id="GO:0085020">
    <property type="term" value="P:protein K6-linked ubiquitination"/>
    <property type="evidence" value="ECO:0007669"/>
    <property type="project" value="TreeGrafter"/>
</dbReference>
<evidence type="ECO:0000256" key="2">
    <source>
        <dbReference type="ARBA" id="ARBA00023043"/>
    </source>
</evidence>
<proteinExistence type="predicted"/>
<dbReference type="GO" id="GO:0004842">
    <property type="term" value="F:ubiquitin-protein transferase activity"/>
    <property type="evidence" value="ECO:0007669"/>
    <property type="project" value="TreeGrafter"/>
</dbReference>
<feature type="domain" description="Novel STAND NTPase 3" evidence="6">
    <location>
        <begin position="251"/>
        <end position="404"/>
    </location>
</feature>
<dbReference type="AlphaFoldDB" id="A0A6J8DIQ0"/>
<feature type="repeat" description="ANK" evidence="3">
    <location>
        <begin position="694"/>
        <end position="726"/>
    </location>
</feature>
<dbReference type="GO" id="GO:0070531">
    <property type="term" value="C:BRCA1-A complex"/>
    <property type="evidence" value="ECO:0007669"/>
    <property type="project" value="TreeGrafter"/>
</dbReference>
<feature type="repeat" description="ANK" evidence="3">
    <location>
        <begin position="793"/>
        <end position="825"/>
    </location>
</feature>
<dbReference type="EMBL" id="CACVKT020007550">
    <property type="protein sequence ID" value="CAC5408513.1"/>
    <property type="molecule type" value="Genomic_DNA"/>
</dbReference>
<dbReference type="Proteomes" id="UP000507470">
    <property type="component" value="Unassembled WGS sequence"/>
</dbReference>
<keyword evidence="8" id="KW-1185">Reference proteome</keyword>
<evidence type="ECO:0000256" key="3">
    <source>
        <dbReference type="PROSITE-ProRule" id="PRU00023"/>
    </source>
</evidence>
<dbReference type="PROSITE" id="PS50297">
    <property type="entry name" value="ANK_REP_REGION"/>
    <property type="match status" value="4"/>
</dbReference>
<feature type="repeat" description="ANK" evidence="3">
    <location>
        <begin position="859"/>
        <end position="883"/>
    </location>
</feature>
<feature type="repeat" description="ANK" evidence="3">
    <location>
        <begin position="727"/>
        <end position="759"/>
    </location>
</feature>
<dbReference type="InterPro" id="IPR027417">
    <property type="entry name" value="P-loop_NTPase"/>
</dbReference>
<dbReference type="Gene3D" id="1.25.40.20">
    <property type="entry name" value="Ankyrin repeat-containing domain"/>
    <property type="match status" value="1"/>
</dbReference>
<evidence type="ECO:0000313" key="7">
    <source>
        <dbReference type="EMBL" id="CAC5408513.1"/>
    </source>
</evidence>
<name>A0A6J8DIQ0_MYTCO</name>
<feature type="domain" description="DZIP3-like HEPN" evidence="5">
    <location>
        <begin position="39"/>
        <end position="175"/>
    </location>
</feature>
<accession>A0A6J8DIQ0</accession>
<dbReference type="Pfam" id="PF00023">
    <property type="entry name" value="Ank"/>
    <property type="match status" value="1"/>
</dbReference>
<protein>
    <submittedName>
        <fullName evidence="7">Uncharacterized protein</fullName>
    </submittedName>
</protein>
<dbReference type="InterPro" id="IPR036770">
    <property type="entry name" value="Ankyrin_rpt-contain_sf"/>
</dbReference>
<evidence type="ECO:0000259" key="6">
    <source>
        <dbReference type="Pfam" id="PF20720"/>
    </source>
</evidence>
<dbReference type="OrthoDB" id="194358at2759"/>